<name>A0A1I8ANI0_9BILA</name>
<proteinExistence type="predicted"/>
<dbReference type="WBParaSite" id="L893_g7544.t1">
    <property type="protein sequence ID" value="L893_g7544.t1"/>
    <property type="gene ID" value="L893_g7544"/>
</dbReference>
<keyword evidence="1" id="KW-1185">Reference proteome</keyword>
<protein>
    <submittedName>
        <fullName evidence="2">Uncharacterized protein</fullName>
    </submittedName>
</protein>
<evidence type="ECO:0000313" key="1">
    <source>
        <dbReference type="Proteomes" id="UP000095287"/>
    </source>
</evidence>
<dbReference type="Proteomes" id="UP000095287">
    <property type="component" value="Unplaced"/>
</dbReference>
<sequence length="78" mass="8847">MLQHCFFLENPFKEGEMTDCEPGIGATTDTTAKAKTTKWVYVKPKLKEHDRKTNPSVSSHLHTLCDVSLLVSDRPRTE</sequence>
<evidence type="ECO:0000313" key="2">
    <source>
        <dbReference type="WBParaSite" id="L893_g7544.t1"/>
    </source>
</evidence>
<organism evidence="1 2">
    <name type="scientific">Steinernema glaseri</name>
    <dbReference type="NCBI Taxonomy" id="37863"/>
    <lineage>
        <taxon>Eukaryota</taxon>
        <taxon>Metazoa</taxon>
        <taxon>Ecdysozoa</taxon>
        <taxon>Nematoda</taxon>
        <taxon>Chromadorea</taxon>
        <taxon>Rhabditida</taxon>
        <taxon>Tylenchina</taxon>
        <taxon>Panagrolaimomorpha</taxon>
        <taxon>Strongyloidoidea</taxon>
        <taxon>Steinernematidae</taxon>
        <taxon>Steinernema</taxon>
    </lineage>
</organism>
<dbReference type="AlphaFoldDB" id="A0A1I8ANI0"/>
<accession>A0A1I8ANI0</accession>
<reference evidence="2" key="1">
    <citation type="submission" date="2016-11" db="UniProtKB">
        <authorList>
            <consortium name="WormBaseParasite"/>
        </authorList>
    </citation>
    <scope>IDENTIFICATION</scope>
</reference>